<proteinExistence type="predicted"/>
<protein>
    <submittedName>
        <fullName evidence="1">Uncharacterized protein</fullName>
    </submittedName>
</protein>
<reference evidence="1 2" key="1">
    <citation type="journal article" date="2015" name="Genome Announc.">
        <title>Complete genome sequences for 35 biothreat assay-relevant bacillus species.</title>
        <authorList>
            <person name="Johnson S.L."/>
            <person name="Daligault H.E."/>
            <person name="Davenport K.W."/>
            <person name="Jaissle J."/>
            <person name="Frey K.G."/>
            <person name="Ladner J.T."/>
            <person name="Broomall S.M."/>
            <person name="Bishop-Lilly K.A."/>
            <person name="Bruce D.C."/>
            <person name="Gibbons H.S."/>
            <person name="Coyne S.R."/>
            <person name="Lo C.C."/>
            <person name="Meincke L."/>
            <person name="Munk A.C."/>
            <person name="Koroleva G.I."/>
            <person name="Rosenzweig C.N."/>
            <person name="Palacios G.F."/>
            <person name="Redden C.L."/>
            <person name="Minogue T.D."/>
            <person name="Chain P.S."/>
        </authorList>
    </citation>
    <scope>NUCLEOTIDE SEQUENCE [LARGE SCALE GENOMIC DNA]</scope>
    <source>
        <strain evidence="2">ATCC 14581 / DSM 32 / JCM 2506 / NBRC 15308 / NCIMB 9376 / NCTC 10342 / NRRL B-14308 / VKM B-512</strain>
    </source>
</reference>
<name>A0A0B6AEI6_PRIM2</name>
<organism evidence="1 2">
    <name type="scientific">Priestia megaterium (strain ATCC 14581 / DSM 32 / CCUG 1817 / JCM 2506 / NBRC 15308 / NCIMB 9376 / NCTC 10342 / NRRL B-14308 / VKM B-512 / Ford 19)</name>
    <name type="common">Bacillus megaterium</name>
    <dbReference type="NCBI Taxonomy" id="1348623"/>
    <lineage>
        <taxon>Bacteria</taxon>
        <taxon>Bacillati</taxon>
        <taxon>Bacillota</taxon>
        <taxon>Bacilli</taxon>
        <taxon>Bacillales</taxon>
        <taxon>Bacillaceae</taxon>
        <taxon>Priestia</taxon>
    </lineage>
</organism>
<dbReference type="EMBL" id="CP009920">
    <property type="protein sequence ID" value="AJI21906.1"/>
    <property type="molecule type" value="Genomic_DNA"/>
</dbReference>
<evidence type="ECO:0000313" key="2">
    <source>
        <dbReference type="Proteomes" id="UP000031829"/>
    </source>
</evidence>
<dbReference type="GeneID" id="93644262"/>
<sequence length="112" mass="12586">MVGICSWKCAVSGISIASVYSKQPSWQRECYLVTPGKVYYESCYQGYGEFAGMDIFCLMRESGAGKEDSEGVAAFKPKIVLAKYYSGQRYEELPESELCPYAGYFFEGWKEG</sequence>
<dbReference type="RefSeq" id="WP_034649620.1">
    <property type="nucleotide sequence ID" value="NZ_BCVB01000001.1"/>
</dbReference>
<dbReference type="AlphaFoldDB" id="A0A0B6AEI6"/>
<dbReference type="Proteomes" id="UP000031829">
    <property type="component" value="Chromosome"/>
</dbReference>
<gene>
    <name evidence="1" type="ORF">BG04_777</name>
</gene>
<accession>A0A0B6AEI6</accession>
<dbReference type="KEGG" id="bmeg:BG04_777"/>
<evidence type="ECO:0000313" key="1">
    <source>
        <dbReference type="EMBL" id="AJI21906.1"/>
    </source>
</evidence>
<dbReference type="HOGENOM" id="CLU_171609_0_0_9"/>